<dbReference type="SUPFAM" id="SSF56112">
    <property type="entry name" value="Protein kinase-like (PK-like)"/>
    <property type="match status" value="1"/>
</dbReference>
<evidence type="ECO:0008006" key="3">
    <source>
        <dbReference type="Google" id="ProtNLM"/>
    </source>
</evidence>
<accession>A0A9W9DYB7</accession>
<dbReference type="InterPro" id="IPR011009">
    <property type="entry name" value="Kinase-like_dom_sf"/>
</dbReference>
<name>A0A9W9DYB7_9AGAR</name>
<dbReference type="OrthoDB" id="5987198at2759"/>
<comment type="caution">
    <text evidence="1">The sequence shown here is derived from an EMBL/GenBank/DDBJ whole genome shotgun (WGS) entry which is preliminary data.</text>
</comment>
<gene>
    <name evidence="1" type="ORF">J3R30DRAFT_3654011</name>
</gene>
<keyword evidence="2" id="KW-1185">Reference proteome</keyword>
<reference evidence="1" key="1">
    <citation type="submission" date="2022-08" db="EMBL/GenBank/DDBJ databases">
        <title>A Global Phylogenomic Analysis of the Shiitake Genus Lentinula.</title>
        <authorList>
            <consortium name="DOE Joint Genome Institute"/>
            <person name="Sierra-Patev S."/>
            <person name="Min B."/>
            <person name="Naranjo-Ortiz M."/>
            <person name="Looney B."/>
            <person name="Konkel Z."/>
            <person name="Slot J.C."/>
            <person name="Sakamoto Y."/>
            <person name="Steenwyk J.L."/>
            <person name="Rokas A."/>
            <person name="Carro J."/>
            <person name="Camarero S."/>
            <person name="Ferreira P."/>
            <person name="Molpeceres G."/>
            <person name="Ruiz-Duenas F.J."/>
            <person name="Serrano A."/>
            <person name="Henrissat B."/>
            <person name="Drula E."/>
            <person name="Hughes K.W."/>
            <person name="Mata J.L."/>
            <person name="Ishikawa N.K."/>
            <person name="Vargas-Isla R."/>
            <person name="Ushijima S."/>
            <person name="Smith C.A."/>
            <person name="Ahrendt S."/>
            <person name="Andreopoulos W."/>
            <person name="He G."/>
            <person name="Labutti K."/>
            <person name="Lipzen A."/>
            <person name="Ng V."/>
            <person name="Riley R."/>
            <person name="Sandor L."/>
            <person name="Barry K."/>
            <person name="Martinez A.T."/>
            <person name="Xiao Y."/>
            <person name="Gibbons J.G."/>
            <person name="Terashima K."/>
            <person name="Grigoriev I.V."/>
            <person name="Hibbett D.S."/>
        </authorList>
    </citation>
    <scope>NUCLEOTIDE SEQUENCE</scope>
    <source>
        <strain evidence="1">JLM2183</strain>
    </source>
</reference>
<organism evidence="1 2">
    <name type="scientific">Lentinula aciculospora</name>
    <dbReference type="NCBI Taxonomy" id="153920"/>
    <lineage>
        <taxon>Eukaryota</taxon>
        <taxon>Fungi</taxon>
        <taxon>Dikarya</taxon>
        <taxon>Basidiomycota</taxon>
        <taxon>Agaricomycotina</taxon>
        <taxon>Agaricomycetes</taxon>
        <taxon>Agaricomycetidae</taxon>
        <taxon>Agaricales</taxon>
        <taxon>Marasmiineae</taxon>
        <taxon>Omphalotaceae</taxon>
        <taxon>Lentinula</taxon>
    </lineage>
</organism>
<dbReference type="Gene3D" id="1.10.510.10">
    <property type="entry name" value="Transferase(Phosphotransferase) domain 1"/>
    <property type="match status" value="1"/>
</dbReference>
<dbReference type="EMBL" id="JAOTPV010000001">
    <property type="protein sequence ID" value="KAJ4490917.1"/>
    <property type="molecule type" value="Genomic_DNA"/>
</dbReference>
<sequence>MNDTGNSVLEEHEQFWRDHYDWLKGRGYLLRPRYCPGWVASWLGSNKDPVHCEDYYYPLHLYNLDETRIRDGKPVMLRQLRSDSRNHCAPVYEILEIPTSDSDSIERNHIVVMPFLARWNDPEFVTVDEVVDFGQQVFEGLQFMHNLNAAHNDAKDTNIMMDWFPLYDVPIHAVQSTLTSALHIRSSIIYHFNDWNLSIKYDPAMGPPLRAPGYGGDQSVPELQRKERCDPFAVDVRFTDGWEELGVPLKRNVEFLDDRISDMTQDNPLKRPTMNQVISRFEGIRKQLSWWKLRSRVSNKSVPLVFHLLYSPVHWITQLTYILRRISPVPDHCRTS</sequence>
<dbReference type="Proteomes" id="UP001150266">
    <property type="component" value="Unassembled WGS sequence"/>
</dbReference>
<evidence type="ECO:0000313" key="2">
    <source>
        <dbReference type="Proteomes" id="UP001150266"/>
    </source>
</evidence>
<evidence type="ECO:0000313" key="1">
    <source>
        <dbReference type="EMBL" id="KAJ4490917.1"/>
    </source>
</evidence>
<proteinExistence type="predicted"/>
<protein>
    <recommendedName>
        <fullName evidence="3">Protein kinase domain-containing protein</fullName>
    </recommendedName>
</protein>
<dbReference type="AlphaFoldDB" id="A0A9W9DYB7"/>